<dbReference type="RefSeq" id="WP_042437689.1">
    <property type="nucleotide sequence ID" value="NZ_BBJZ01000005.1"/>
</dbReference>
<evidence type="ECO:0000256" key="1">
    <source>
        <dbReference type="SAM" id="Phobius"/>
    </source>
</evidence>
<sequence length="435" mass="44712">MKKITNKGIAQIALSAIMGAVLVACGGGGGGDSGNAGNPAPSTTTASGVAAVGAPIVGGTVTLKCASGATATTTTGTDGTWKVSLKSGDYPCVIRVDGGQAHGQALATPLHSVVAGSGISNITPLTDLMVGILSNSKPNAWFDSANNGDLGSKISATALASAQDKLKETLASLPGKPALPDGFNPVTSAFNAQKGDAGDDLLESYGAALTSTGLTQTEAAASASAGKPLTQGAFAGSMFTTRNMLTFRAGGALTHGGDYVLSIPDPKRGLSTAKITMSSDGNVTQVGQPLRNVVSFLSNRFAQYCQSEPYSVHYAYISDDWTPVTDSNELVGKIFREYEYCQDTGFTQFHSDGSFTYTPYGSNAQPESLLGFSKAFTGEGMEDPREDAVVKAKAFKITINGKTTYAYVAVATSKNTKLDFGEGNYVTMGLSQDLN</sequence>
<dbReference type="EMBL" id="UFXL01000001">
    <property type="protein sequence ID" value="SUY79481.1"/>
    <property type="molecule type" value="Genomic_DNA"/>
</dbReference>
<feature type="transmembrane region" description="Helical" evidence="1">
    <location>
        <begin position="12"/>
        <end position="31"/>
    </location>
</feature>
<name>A0A8B4S934_COMTE</name>
<evidence type="ECO:0008006" key="4">
    <source>
        <dbReference type="Google" id="ProtNLM"/>
    </source>
</evidence>
<evidence type="ECO:0000313" key="3">
    <source>
        <dbReference type="Proteomes" id="UP000255070"/>
    </source>
</evidence>
<keyword evidence="1" id="KW-1133">Transmembrane helix</keyword>
<protein>
    <recommendedName>
        <fullName evidence="4">Carboxypeptidase regulatory-like domain-containing protein</fullName>
    </recommendedName>
</protein>
<comment type="caution">
    <text evidence="2">The sequence shown here is derived from an EMBL/GenBank/DDBJ whole genome shotgun (WGS) entry which is preliminary data.</text>
</comment>
<dbReference type="GeneID" id="63997476"/>
<organism evidence="2 3">
    <name type="scientific">Comamonas testosteroni</name>
    <name type="common">Pseudomonas testosteroni</name>
    <dbReference type="NCBI Taxonomy" id="285"/>
    <lineage>
        <taxon>Bacteria</taxon>
        <taxon>Pseudomonadati</taxon>
        <taxon>Pseudomonadota</taxon>
        <taxon>Betaproteobacteria</taxon>
        <taxon>Burkholderiales</taxon>
        <taxon>Comamonadaceae</taxon>
        <taxon>Comamonas</taxon>
    </lineage>
</organism>
<reference evidence="2 3" key="1">
    <citation type="submission" date="2018-06" db="EMBL/GenBank/DDBJ databases">
        <authorList>
            <consortium name="Pathogen Informatics"/>
            <person name="Doyle S."/>
        </authorList>
    </citation>
    <scope>NUCLEOTIDE SEQUENCE [LARGE SCALE GENOMIC DNA]</scope>
    <source>
        <strain evidence="2 3">NCTC10698</strain>
    </source>
</reference>
<keyword evidence="1" id="KW-0472">Membrane</keyword>
<gene>
    <name evidence="2" type="ORF">NCTC10698_04421</name>
</gene>
<proteinExistence type="predicted"/>
<dbReference type="PROSITE" id="PS51257">
    <property type="entry name" value="PROKAR_LIPOPROTEIN"/>
    <property type="match status" value="1"/>
</dbReference>
<keyword evidence="1" id="KW-0812">Transmembrane</keyword>
<dbReference type="AlphaFoldDB" id="A0A8B4S934"/>
<keyword evidence="3" id="KW-1185">Reference proteome</keyword>
<evidence type="ECO:0000313" key="2">
    <source>
        <dbReference type="EMBL" id="SUY79481.1"/>
    </source>
</evidence>
<accession>A0A8B4S934</accession>
<dbReference type="Proteomes" id="UP000255070">
    <property type="component" value="Unassembled WGS sequence"/>
</dbReference>